<accession>A0AA41FYC8</accession>
<protein>
    <recommendedName>
        <fullName evidence="2">DUF7315 domain-containing protein</fullName>
    </recommendedName>
</protein>
<feature type="transmembrane region" description="Helical" evidence="1">
    <location>
        <begin position="63"/>
        <end position="81"/>
    </location>
</feature>
<feature type="transmembrane region" description="Helical" evidence="1">
    <location>
        <begin position="22"/>
        <end position="43"/>
    </location>
</feature>
<feature type="domain" description="DUF7315" evidence="2">
    <location>
        <begin position="14"/>
        <end position="98"/>
    </location>
</feature>
<sequence length="103" mass="10809">MTDDQSADSGNQRRDVVVPLRVYKTVTVFSTLFAVASVVAGFILVDVATQLASAPVSEIDVPVAIAGIGAILAGTVVYAFSTRFRTEEMGKSKDDADKPSDNG</sequence>
<dbReference type="InterPro" id="IPR055739">
    <property type="entry name" value="DUF7315"/>
</dbReference>
<dbReference type="Proteomes" id="UP001166304">
    <property type="component" value="Unassembled WGS sequence"/>
</dbReference>
<evidence type="ECO:0000313" key="4">
    <source>
        <dbReference type="Proteomes" id="UP001166304"/>
    </source>
</evidence>
<reference evidence="3" key="1">
    <citation type="submission" date="2021-06" db="EMBL/GenBank/DDBJ databases">
        <title>New haloarchaea isolates fom saline soil.</title>
        <authorList>
            <person name="Duran-Viseras A."/>
            <person name="Sanchez-Porro C.S."/>
            <person name="Ventosa A."/>
        </authorList>
    </citation>
    <scope>NUCLEOTIDE SEQUENCE</scope>
    <source>
        <strain evidence="3">JCM 18369</strain>
    </source>
</reference>
<evidence type="ECO:0000259" key="2">
    <source>
        <dbReference type="Pfam" id="PF23997"/>
    </source>
</evidence>
<proteinExistence type="predicted"/>
<comment type="caution">
    <text evidence="3">The sequence shown here is derived from an EMBL/GenBank/DDBJ whole genome shotgun (WGS) entry which is preliminary data.</text>
</comment>
<keyword evidence="1" id="KW-0472">Membrane</keyword>
<keyword evidence="4" id="KW-1185">Reference proteome</keyword>
<evidence type="ECO:0000313" key="3">
    <source>
        <dbReference type="EMBL" id="MBV0900868.1"/>
    </source>
</evidence>
<keyword evidence="1" id="KW-1133">Transmembrane helix</keyword>
<organism evidence="3 4">
    <name type="scientific">Haloarcula salina</name>
    <dbReference type="NCBI Taxonomy" id="1429914"/>
    <lineage>
        <taxon>Archaea</taxon>
        <taxon>Methanobacteriati</taxon>
        <taxon>Methanobacteriota</taxon>
        <taxon>Stenosarchaea group</taxon>
        <taxon>Halobacteria</taxon>
        <taxon>Halobacteriales</taxon>
        <taxon>Haloarculaceae</taxon>
        <taxon>Haloarcula</taxon>
    </lineage>
</organism>
<dbReference type="AlphaFoldDB" id="A0AA41FYC8"/>
<dbReference type="EMBL" id="JAHQXE010000001">
    <property type="protein sequence ID" value="MBV0900868.1"/>
    <property type="molecule type" value="Genomic_DNA"/>
</dbReference>
<name>A0AA41FYC8_9EURY</name>
<keyword evidence="1" id="KW-0812">Transmembrane</keyword>
<dbReference type="RefSeq" id="WP_162411858.1">
    <property type="nucleotide sequence ID" value="NZ_JAHQXE010000001.1"/>
</dbReference>
<dbReference type="Pfam" id="PF23997">
    <property type="entry name" value="DUF7315"/>
    <property type="match status" value="1"/>
</dbReference>
<evidence type="ECO:0000256" key="1">
    <source>
        <dbReference type="SAM" id="Phobius"/>
    </source>
</evidence>
<gene>
    <name evidence="3" type="ORF">KTS37_03615</name>
</gene>